<reference evidence="1" key="1">
    <citation type="submission" date="2021-01" db="EMBL/GenBank/DDBJ databases">
        <authorList>
            <consortium name="Genoscope - CEA"/>
            <person name="William W."/>
        </authorList>
    </citation>
    <scope>NUCLEOTIDE SEQUENCE</scope>
</reference>
<evidence type="ECO:0000313" key="1">
    <source>
        <dbReference type="EMBL" id="CAD8157023.1"/>
    </source>
</evidence>
<dbReference type="AlphaFoldDB" id="A0A8S1TZ86"/>
<comment type="caution">
    <text evidence="1">The sequence shown here is derived from an EMBL/GenBank/DDBJ whole genome shotgun (WGS) entry which is preliminary data.</text>
</comment>
<dbReference type="EMBL" id="CAJJDP010000033">
    <property type="protein sequence ID" value="CAD8157023.1"/>
    <property type="molecule type" value="Genomic_DNA"/>
</dbReference>
<proteinExistence type="predicted"/>
<sequence length="61" mass="7407">MMQNQRIHFKHSRKNIQLTEVGGLVKARPCELDTKNIQKAQFHFEMLLMQEKQLNEFEEYQ</sequence>
<organism evidence="1 2">
    <name type="scientific">Paramecium octaurelia</name>
    <dbReference type="NCBI Taxonomy" id="43137"/>
    <lineage>
        <taxon>Eukaryota</taxon>
        <taxon>Sar</taxon>
        <taxon>Alveolata</taxon>
        <taxon>Ciliophora</taxon>
        <taxon>Intramacronucleata</taxon>
        <taxon>Oligohymenophorea</taxon>
        <taxon>Peniculida</taxon>
        <taxon>Parameciidae</taxon>
        <taxon>Paramecium</taxon>
    </lineage>
</organism>
<protein>
    <submittedName>
        <fullName evidence="1">Uncharacterized protein</fullName>
    </submittedName>
</protein>
<gene>
    <name evidence="1" type="ORF">POCTA_138.1.T0330095</name>
</gene>
<keyword evidence="2" id="KW-1185">Reference proteome</keyword>
<name>A0A8S1TZ86_PAROT</name>
<evidence type="ECO:0000313" key="2">
    <source>
        <dbReference type="Proteomes" id="UP000683925"/>
    </source>
</evidence>
<dbReference type="Proteomes" id="UP000683925">
    <property type="component" value="Unassembled WGS sequence"/>
</dbReference>
<accession>A0A8S1TZ86</accession>